<reference evidence="1 2" key="1">
    <citation type="submission" date="2016-04" db="EMBL/GenBank/DDBJ databases">
        <title>A degradative enzymes factory behind the ericoid mycorrhizal symbiosis.</title>
        <authorList>
            <consortium name="DOE Joint Genome Institute"/>
            <person name="Martino E."/>
            <person name="Morin E."/>
            <person name="Grelet G."/>
            <person name="Kuo A."/>
            <person name="Kohler A."/>
            <person name="Daghino S."/>
            <person name="Barry K."/>
            <person name="Choi C."/>
            <person name="Cichocki N."/>
            <person name="Clum A."/>
            <person name="Copeland A."/>
            <person name="Hainaut M."/>
            <person name="Haridas S."/>
            <person name="Labutti K."/>
            <person name="Lindquist E."/>
            <person name="Lipzen A."/>
            <person name="Khouja H.-R."/>
            <person name="Murat C."/>
            <person name="Ohm R."/>
            <person name="Olson A."/>
            <person name="Spatafora J."/>
            <person name="Veneault-Fourrey C."/>
            <person name="Henrissat B."/>
            <person name="Grigoriev I."/>
            <person name="Martin F."/>
            <person name="Perotto S."/>
        </authorList>
    </citation>
    <scope>NUCLEOTIDE SEQUENCE [LARGE SCALE GENOMIC DNA]</scope>
    <source>
        <strain evidence="1 2">F</strain>
    </source>
</reference>
<dbReference type="OrthoDB" id="3561261at2759"/>
<name>A0A2J6SDS4_HYAVF</name>
<proteinExistence type="predicted"/>
<dbReference type="AlphaFoldDB" id="A0A2J6SDS4"/>
<organism evidence="1 2">
    <name type="scientific">Hyaloscypha variabilis (strain UAMH 11265 / GT02V1 / F)</name>
    <name type="common">Meliniomyces variabilis</name>
    <dbReference type="NCBI Taxonomy" id="1149755"/>
    <lineage>
        <taxon>Eukaryota</taxon>
        <taxon>Fungi</taxon>
        <taxon>Dikarya</taxon>
        <taxon>Ascomycota</taxon>
        <taxon>Pezizomycotina</taxon>
        <taxon>Leotiomycetes</taxon>
        <taxon>Helotiales</taxon>
        <taxon>Hyaloscyphaceae</taxon>
        <taxon>Hyaloscypha</taxon>
        <taxon>Hyaloscypha variabilis</taxon>
    </lineage>
</organism>
<gene>
    <name evidence="1" type="ORF">L207DRAFT_18925</name>
</gene>
<evidence type="ECO:0000313" key="1">
    <source>
        <dbReference type="EMBL" id="PMD48910.1"/>
    </source>
</evidence>
<dbReference type="Proteomes" id="UP000235786">
    <property type="component" value="Unassembled WGS sequence"/>
</dbReference>
<keyword evidence="2" id="KW-1185">Reference proteome</keyword>
<protein>
    <submittedName>
        <fullName evidence="1">Uncharacterized protein</fullName>
    </submittedName>
</protein>
<evidence type="ECO:0000313" key="2">
    <source>
        <dbReference type="Proteomes" id="UP000235786"/>
    </source>
</evidence>
<accession>A0A2J6SDS4</accession>
<sequence length="394" mass="46075">MVLQSTSEHAVSMSCRLLGHGCREAQRLSTSFLLRSDSESGRWRFLDTLLTTRTDPRVLYFEMQEREEIETKKRRLSLWRPPPVTRFKVQLMPAPNLFFFNMSWLCRESRSVFFRHYGRFMLTNVEENRAWEEVEEARLPRILGRPFTLLSPERYFDFERDTLAVSEEFFDNVQGKDGWIDLSCVENIAFSAISKLSLYDPLARLSNLKWLFDFLSLEVDNLRTVTITIGEIRPRRETDRQITLDFVGIEEGTIDLIQEKHKKSENLLVSRRPPRYTAANIQRLMESAKEVTKKIWENVDECRAEDEPTEEDLEWVDSLDFQVAFASHRLRPLTTIPEKVWVVPEQPQYKNVAFYTWRPGVVGVNDKQWIDALHMGLPCDLEGSTGKAAPKKGK</sequence>
<dbReference type="EMBL" id="KZ613937">
    <property type="protein sequence ID" value="PMD48910.1"/>
    <property type="molecule type" value="Genomic_DNA"/>
</dbReference>